<feature type="compositionally biased region" description="Low complexity" evidence="1">
    <location>
        <begin position="46"/>
        <end position="58"/>
    </location>
</feature>
<feature type="compositionally biased region" description="Low complexity" evidence="1">
    <location>
        <begin position="7"/>
        <end position="20"/>
    </location>
</feature>
<feature type="compositionally biased region" description="Basic and acidic residues" evidence="1">
    <location>
        <begin position="21"/>
        <end position="36"/>
    </location>
</feature>
<comment type="caution">
    <text evidence="2">The sequence shown here is derived from an EMBL/GenBank/DDBJ whole genome shotgun (WGS) entry which is preliminary data.</text>
</comment>
<dbReference type="AlphaFoldDB" id="A0A919A8T9"/>
<evidence type="ECO:0000313" key="2">
    <source>
        <dbReference type="EMBL" id="GHE92774.1"/>
    </source>
</evidence>
<name>A0A919A8T9_9ACTN</name>
<reference evidence="2" key="1">
    <citation type="journal article" date="2014" name="Int. J. Syst. Evol. Microbiol.">
        <title>Complete genome sequence of Corynebacterium casei LMG S-19264T (=DSM 44701T), isolated from a smear-ripened cheese.</title>
        <authorList>
            <consortium name="US DOE Joint Genome Institute (JGI-PGF)"/>
            <person name="Walter F."/>
            <person name="Albersmeier A."/>
            <person name="Kalinowski J."/>
            <person name="Ruckert C."/>
        </authorList>
    </citation>
    <scope>NUCLEOTIDE SEQUENCE</scope>
    <source>
        <strain evidence="2">JCM 4477</strain>
    </source>
</reference>
<protein>
    <submittedName>
        <fullName evidence="2">Uncharacterized protein</fullName>
    </submittedName>
</protein>
<gene>
    <name evidence="2" type="ORF">GCM10018772_15580</name>
</gene>
<organism evidence="2 3">
    <name type="scientific">Streptomyces fumanus</name>
    <dbReference type="NCBI Taxonomy" id="67302"/>
    <lineage>
        <taxon>Bacteria</taxon>
        <taxon>Bacillati</taxon>
        <taxon>Actinomycetota</taxon>
        <taxon>Actinomycetes</taxon>
        <taxon>Kitasatosporales</taxon>
        <taxon>Streptomycetaceae</taxon>
        <taxon>Streptomyces</taxon>
    </lineage>
</organism>
<reference evidence="2" key="2">
    <citation type="submission" date="2020-09" db="EMBL/GenBank/DDBJ databases">
        <authorList>
            <person name="Sun Q."/>
            <person name="Ohkuma M."/>
        </authorList>
    </citation>
    <scope>NUCLEOTIDE SEQUENCE</scope>
    <source>
        <strain evidence="2">JCM 4477</strain>
    </source>
</reference>
<evidence type="ECO:0000313" key="3">
    <source>
        <dbReference type="Proteomes" id="UP000630718"/>
    </source>
</evidence>
<evidence type="ECO:0000256" key="1">
    <source>
        <dbReference type="SAM" id="MobiDB-lite"/>
    </source>
</evidence>
<sequence length="81" mass="8309">MARVAQDDVQTGVDGAAGDAGADHTGADDAEGRDAHFWFSVRTHSPAAAPAGGTAPGARFHPSRADQYEQGSPAPRTDHIV</sequence>
<accession>A0A919A8T9</accession>
<proteinExistence type="predicted"/>
<feature type="region of interest" description="Disordered" evidence="1">
    <location>
        <begin position="1"/>
        <end position="81"/>
    </location>
</feature>
<dbReference type="EMBL" id="BNBI01000003">
    <property type="protein sequence ID" value="GHE92774.1"/>
    <property type="molecule type" value="Genomic_DNA"/>
</dbReference>
<keyword evidence="3" id="KW-1185">Reference proteome</keyword>
<dbReference type="Proteomes" id="UP000630718">
    <property type="component" value="Unassembled WGS sequence"/>
</dbReference>